<dbReference type="KEGG" id="alf:CFBP5473_05895"/>
<evidence type="ECO:0000313" key="3">
    <source>
        <dbReference type="EMBL" id="QYA07070.1"/>
    </source>
</evidence>
<dbReference type="Proteomes" id="UP000826513">
    <property type="component" value="Chromosome 1"/>
</dbReference>
<proteinExistence type="predicted"/>
<gene>
    <name evidence="2" type="ORF">CFBP5473_05895</name>
    <name evidence="4" type="ORF">CFBP5477_006115</name>
    <name evidence="3" type="ORF">J5285_13790</name>
</gene>
<dbReference type="OrthoDB" id="8304553at2"/>
<organism evidence="2 5">
    <name type="scientific">Agrobacterium larrymoorei</name>
    <dbReference type="NCBI Taxonomy" id="160699"/>
    <lineage>
        <taxon>Bacteria</taxon>
        <taxon>Pseudomonadati</taxon>
        <taxon>Pseudomonadota</taxon>
        <taxon>Alphaproteobacteria</taxon>
        <taxon>Hyphomicrobiales</taxon>
        <taxon>Rhizobiaceae</taxon>
        <taxon>Rhizobium/Agrobacterium group</taxon>
        <taxon>Agrobacterium</taxon>
    </lineage>
</organism>
<keyword evidence="1" id="KW-0472">Membrane</keyword>
<dbReference type="EMBL" id="CP072167">
    <property type="protein sequence ID" value="QYA07070.1"/>
    <property type="molecule type" value="Genomic_DNA"/>
</dbReference>
<dbReference type="EMBL" id="CP124733">
    <property type="protein sequence ID" value="WHA42196.1"/>
    <property type="molecule type" value="Genomic_DNA"/>
</dbReference>
<evidence type="ECO:0000313" key="2">
    <source>
        <dbReference type="EMBL" id="QCI97491.1"/>
    </source>
</evidence>
<dbReference type="AlphaFoldDB" id="A0A4D7DMF9"/>
<keyword evidence="1" id="KW-0812">Transmembrane</keyword>
<evidence type="ECO:0000313" key="6">
    <source>
        <dbReference type="Proteomes" id="UP000826513"/>
    </source>
</evidence>
<dbReference type="EMBL" id="CP039691">
    <property type="protein sequence ID" value="QCI97491.1"/>
    <property type="molecule type" value="Genomic_DNA"/>
</dbReference>
<protein>
    <submittedName>
        <fullName evidence="2">Uncharacterized protein</fullName>
    </submittedName>
</protein>
<reference evidence="3 6" key="2">
    <citation type="submission" date="2021-03" db="EMBL/GenBank/DDBJ databases">
        <title>Rapid diversification of plasmids in a genus of pathogenic and nitrogen fixing bacteria.</title>
        <authorList>
            <person name="Weisberg A.J."/>
            <person name="Miller M."/>
            <person name="Ream W."/>
            <person name="Grunwald N.J."/>
            <person name="Chang J.H."/>
        </authorList>
    </citation>
    <scope>NUCLEOTIDE SEQUENCE [LARGE SCALE GENOMIC DNA]</scope>
    <source>
        <strain evidence="3 6">AF3.44</strain>
    </source>
</reference>
<name>A0A4D7DMF9_9HYPH</name>
<keyword evidence="6" id="KW-1185">Reference proteome</keyword>
<feature type="transmembrane region" description="Helical" evidence="1">
    <location>
        <begin position="47"/>
        <end position="66"/>
    </location>
</feature>
<dbReference type="Proteomes" id="UP000298545">
    <property type="component" value="Chromosome circular"/>
</dbReference>
<sequence length="107" mass="11529">MKSKSRQAMALYCRSYLLTLGGITVAGVLFVIYAATSSVEGLSSGGWALVAVFGLLGVTLVTAGIFGSRSMVDRLADWTSGHEISIFLMILAFPLYWILKKTNVFSN</sequence>
<reference evidence="2 5" key="1">
    <citation type="submission" date="2019-04" db="EMBL/GenBank/DDBJ databases">
        <title>Complete genome sequence of Agrobacterium larrymoorei CFBP5473.</title>
        <authorList>
            <person name="Haryono M."/>
            <person name="Chou L."/>
            <person name="Lin Y.-C."/>
            <person name="Lai E.-M."/>
            <person name="Kuo C.-H."/>
        </authorList>
    </citation>
    <scope>NUCLEOTIDE SEQUENCE [LARGE SCALE GENOMIC DNA]</scope>
    <source>
        <strain evidence="2 5">CFBP5473</strain>
    </source>
</reference>
<feature type="transmembrane region" description="Helical" evidence="1">
    <location>
        <begin position="78"/>
        <end position="99"/>
    </location>
</feature>
<accession>A0A4D7DMF9</accession>
<evidence type="ECO:0000313" key="4">
    <source>
        <dbReference type="EMBL" id="WHA42196.1"/>
    </source>
</evidence>
<dbReference type="Proteomes" id="UP000298664">
    <property type="component" value="Chromosome Circular"/>
</dbReference>
<reference evidence="4" key="3">
    <citation type="submission" date="2023-05" db="EMBL/GenBank/DDBJ databases">
        <title>Complete genome sequence of Agrobacterium larrymoorei CFBP5477.</title>
        <authorList>
            <person name="Yen H.-C."/>
            <person name="Chou L."/>
            <person name="Lin Y.-C."/>
            <person name="Lai E.-M."/>
            <person name="Kuo C.-H."/>
        </authorList>
    </citation>
    <scope>NUCLEOTIDE SEQUENCE</scope>
    <source>
        <strain evidence="4">CFBP5477</strain>
    </source>
</reference>
<evidence type="ECO:0000256" key="1">
    <source>
        <dbReference type="SAM" id="Phobius"/>
    </source>
</evidence>
<keyword evidence="1" id="KW-1133">Transmembrane helix</keyword>
<evidence type="ECO:0000313" key="5">
    <source>
        <dbReference type="Proteomes" id="UP000298545"/>
    </source>
</evidence>
<feature type="transmembrane region" description="Helical" evidence="1">
    <location>
        <begin position="12"/>
        <end position="35"/>
    </location>
</feature>
<dbReference type="RefSeq" id="WP_027676040.1">
    <property type="nucleotide sequence ID" value="NZ_CP039691.1"/>
</dbReference>